<accession>A0ABN1CZW0</accession>
<dbReference type="InterPro" id="IPR003594">
    <property type="entry name" value="HATPase_dom"/>
</dbReference>
<dbReference type="Pfam" id="PF13185">
    <property type="entry name" value="GAF_2"/>
    <property type="match status" value="1"/>
</dbReference>
<dbReference type="InterPro" id="IPR029016">
    <property type="entry name" value="GAF-like_dom_sf"/>
</dbReference>
<evidence type="ECO:0000313" key="7">
    <source>
        <dbReference type="EMBL" id="GAA0530502.1"/>
    </source>
</evidence>
<evidence type="ECO:0000259" key="5">
    <source>
        <dbReference type="SMART" id="SM00065"/>
    </source>
</evidence>
<keyword evidence="8" id="KW-1185">Reference proteome</keyword>
<evidence type="ECO:0000256" key="1">
    <source>
        <dbReference type="ARBA" id="ARBA00022679"/>
    </source>
</evidence>
<dbReference type="Proteomes" id="UP001500729">
    <property type="component" value="Unassembled WGS sequence"/>
</dbReference>
<sequence>MVVETSGVEVGQGHRASEERAAEQGVRFDELLDEHSQVLNLLDDTVALRGLAQRIRHECGAHIGLAGPVESEQLLVLRQWNGTWADGLHDLHVPMGLGLGGLSFAELRPVWVDDYCASELITHDFDRPISADGIRTMLAVPMVRAGRVHGVVYAAMREITDFGGRRLDAAVNVANSGGLALQTADAARRQRETAAAAERRRIASALHDSVGAQLFRIGAELRDLRTHAEDGSTALLDRLVSLENQIAETASAFRESVHALDHDEPSGGLAATLSGDCAAFQRRTGVTAQAVEIGTTPDCGPHRTRVLVAAAREALLNVEKHAAAHSVLISVIALDDGVTVSVADDGNGWNDHAAAGNGIGLRSTADRVEEVGGTMSVVTNEDGGLTVRIWVPLW</sequence>
<feature type="region of interest" description="Disordered" evidence="4">
    <location>
        <begin position="1"/>
        <end position="22"/>
    </location>
</feature>
<evidence type="ECO:0000259" key="6">
    <source>
        <dbReference type="SMART" id="SM00387"/>
    </source>
</evidence>
<keyword evidence="3" id="KW-0902">Two-component regulatory system</keyword>
<dbReference type="InterPro" id="IPR011712">
    <property type="entry name" value="Sig_transdc_His_kin_sub3_dim/P"/>
</dbReference>
<dbReference type="PANTHER" id="PTHR24421">
    <property type="entry name" value="NITRATE/NITRITE SENSOR PROTEIN NARX-RELATED"/>
    <property type="match status" value="1"/>
</dbReference>
<dbReference type="Gene3D" id="1.20.5.1930">
    <property type="match status" value="1"/>
</dbReference>
<dbReference type="SUPFAM" id="SSF55781">
    <property type="entry name" value="GAF domain-like"/>
    <property type="match status" value="1"/>
</dbReference>
<name>A0ABN1CZW0_SACER</name>
<evidence type="ECO:0000256" key="3">
    <source>
        <dbReference type="ARBA" id="ARBA00023012"/>
    </source>
</evidence>
<dbReference type="Pfam" id="PF07730">
    <property type="entry name" value="HisKA_3"/>
    <property type="match status" value="1"/>
</dbReference>
<dbReference type="SUPFAM" id="SSF55874">
    <property type="entry name" value="ATPase domain of HSP90 chaperone/DNA topoisomerase II/histidine kinase"/>
    <property type="match status" value="1"/>
</dbReference>
<dbReference type="PANTHER" id="PTHR24421:SF61">
    <property type="entry name" value="OXYGEN SENSOR HISTIDINE KINASE NREB"/>
    <property type="match status" value="1"/>
</dbReference>
<keyword evidence="1" id="KW-0808">Transferase</keyword>
<feature type="domain" description="GAF" evidence="5">
    <location>
        <begin position="43"/>
        <end position="191"/>
    </location>
</feature>
<feature type="domain" description="Histidine kinase/HSP90-like ATPase" evidence="6">
    <location>
        <begin position="302"/>
        <end position="393"/>
    </location>
</feature>
<dbReference type="Gene3D" id="3.30.450.40">
    <property type="match status" value="1"/>
</dbReference>
<dbReference type="InterPro" id="IPR003018">
    <property type="entry name" value="GAF"/>
</dbReference>
<dbReference type="InterPro" id="IPR036890">
    <property type="entry name" value="HATPase_C_sf"/>
</dbReference>
<dbReference type="SMART" id="SM00387">
    <property type="entry name" value="HATPase_c"/>
    <property type="match status" value="1"/>
</dbReference>
<evidence type="ECO:0000256" key="4">
    <source>
        <dbReference type="SAM" id="MobiDB-lite"/>
    </source>
</evidence>
<gene>
    <name evidence="7" type="ORF">GCM10009533_32150</name>
</gene>
<reference evidence="7 8" key="1">
    <citation type="journal article" date="2019" name="Int. J. Syst. Evol. Microbiol.">
        <title>The Global Catalogue of Microorganisms (GCM) 10K type strain sequencing project: providing services to taxonomists for standard genome sequencing and annotation.</title>
        <authorList>
            <consortium name="The Broad Institute Genomics Platform"/>
            <consortium name="The Broad Institute Genome Sequencing Center for Infectious Disease"/>
            <person name="Wu L."/>
            <person name="Ma J."/>
        </authorList>
    </citation>
    <scope>NUCLEOTIDE SEQUENCE [LARGE SCALE GENOMIC DNA]</scope>
    <source>
        <strain evidence="7 8">JCM 10303</strain>
    </source>
</reference>
<dbReference type="Pfam" id="PF02518">
    <property type="entry name" value="HATPase_c"/>
    <property type="match status" value="1"/>
</dbReference>
<protein>
    <submittedName>
        <fullName evidence="7">GAF domain-containing protein</fullName>
    </submittedName>
</protein>
<dbReference type="EMBL" id="BAAAGS010000019">
    <property type="protein sequence ID" value="GAA0530502.1"/>
    <property type="molecule type" value="Genomic_DNA"/>
</dbReference>
<dbReference type="InterPro" id="IPR050482">
    <property type="entry name" value="Sensor_HK_TwoCompSys"/>
</dbReference>
<proteinExistence type="predicted"/>
<dbReference type="SMART" id="SM00065">
    <property type="entry name" value="GAF"/>
    <property type="match status" value="1"/>
</dbReference>
<comment type="caution">
    <text evidence="7">The sequence shown here is derived from an EMBL/GenBank/DDBJ whole genome shotgun (WGS) entry which is preliminary data.</text>
</comment>
<evidence type="ECO:0000313" key="8">
    <source>
        <dbReference type="Proteomes" id="UP001500729"/>
    </source>
</evidence>
<organism evidence="7 8">
    <name type="scientific">Saccharopolyspora erythraea</name>
    <name type="common">Streptomyces erythraeus</name>
    <dbReference type="NCBI Taxonomy" id="1836"/>
    <lineage>
        <taxon>Bacteria</taxon>
        <taxon>Bacillati</taxon>
        <taxon>Actinomycetota</taxon>
        <taxon>Actinomycetes</taxon>
        <taxon>Pseudonocardiales</taxon>
        <taxon>Pseudonocardiaceae</taxon>
        <taxon>Saccharopolyspora</taxon>
    </lineage>
</organism>
<evidence type="ECO:0000256" key="2">
    <source>
        <dbReference type="ARBA" id="ARBA00022777"/>
    </source>
</evidence>
<dbReference type="Gene3D" id="3.30.565.10">
    <property type="entry name" value="Histidine kinase-like ATPase, C-terminal domain"/>
    <property type="match status" value="1"/>
</dbReference>
<dbReference type="CDD" id="cd16917">
    <property type="entry name" value="HATPase_UhpB-NarQ-NarX-like"/>
    <property type="match status" value="1"/>
</dbReference>
<keyword evidence="2" id="KW-0418">Kinase</keyword>